<dbReference type="Pfam" id="PF02426">
    <property type="entry name" value="MIase"/>
    <property type="match status" value="1"/>
</dbReference>
<dbReference type="EMBL" id="CP012332">
    <property type="protein sequence ID" value="AKU91189.1"/>
    <property type="molecule type" value="Genomic_DNA"/>
</dbReference>
<dbReference type="InterPro" id="IPR011008">
    <property type="entry name" value="Dimeric_a/b-barrel"/>
</dbReference>
<keyword evidence="3" id="KW-1185">Reference proteome</keyword>
<name>A0A0K1PDJ6_9BACT</name>
<dbReference type="KEGG" id="vin:AKJ08_1576"/>
<dbReference type="Gene3D" id="3.30.70.1060">
    <property type="entry name" value="Dimeric alpha+beta barrel"/>
    <property type="match status" value="1"/>
</dbReference>
<dbReference type="STRING" id="1391653.AKJ08_1576"/>
<proteinExistence type="predicted"/>
<accession>A0A0K1PDJ6</accession>
<protein>
    <submittedName>
        <fullName evidence="2">Muconolactone isomerase</fullName>
    </submittedName>
</protein>
<dbReference type="SUPFAM" id="SSF54909">
    <property type="entry name" value="Dimeric alpha+beta barrel"/>
    <property type="match status" value="1"/>
</dbReference>
<dbReference type="InterPro" id="IPR026029">
    <property type="entry name" value="MLI_dom"/>
</dbReference>
<reference evidence="2 3" key="1">
    <citation type="submission" date="2015-08" db="EMBL/GenBank/DDBJ databases">
        <authorList>
            <person name="Babu N.S."/>
            <person name="Beckwith C.J."/>
            <person name="Beseler K.G."/>
            <person name="Brison A."/>
            <person name="Carone J.V."/>
            <person name="Caskin T.P."/>
            <person name="Diamond M."/>
            <person name="Durham M.E."/>
            <person name="Foxe J.M."/>
            <person name="Go M."/>
            <person name="Henderson B.A."/>
            <person name="Jones I.B."/>
            <person name="McGettigan J.A."/>
            <person name="Micheletti S.J."/>
            <person name="Nasrallah M.E."/>
            <person name="Ortiz D."/>
            <person name="Piller C.R."/>
            <person name="Privatt S.R."/>
            <person name="Schneider S.L."/>
            <person name="Sharp S."/>
            <person name="Smith T.C."/>
            <person name="Stanton J.D."/>
            <person name="Ullery H.E."/>
            <person name="Wilson R.J."/>
            <person name="Serrano M.G."/>
            <person name="Buck G."/>
            <person name="Lee V."/>
            <person name="Wang Y."/>
            <person name="Carvalho R."/>
            <person name="Voegtly L."/>
            <person name="Shi R."/>
            <person name="Duckworth R."/>
            <person name="Johnson A."/>
            <person name="Loviza R."/>
            <person name="Walstead R."/>
            <person name="Shah Z."/>
            <person name="Kiflezghi M."/>
            <person name="Wade K."/>
            <person name="Ball S.L."/>
            <person name="Bradley K.W."/>
            <person name="Asai D.J."/>
            <person name="Bowman C.A."/>
            <person name="Russell D.A."/>
            <person name="Pope W.H."/>
            <person name="Jacobs-Sera D."/>
            <person name="Hendrix R.W."/>
            <person name="Hatfull G.F."/>
        </authorList>
    </citation>
    <scope>NUCLEOTIDE SEQUENCE [LARGE SCALE GENOMIC DNA]</scope>
    <source>
        <strain evidence="2 3">DSM 27710</strain>
    </source>
</reference>
<dbReference type="PATRIC" id="fig|1391653.3.peg.1658"/>
<dbReference type="AlphaFoldDB" id="A0A0K1PDJ6"/>
<sequence>MEYLVTMTTHVPAGTSETTVKEVQAREAARSRELAEQGYLLRLWRPPLKPGEWRTLGLFAADDVGQLQEVLASMPLHVWRNDEVTPLSPHPNDPAQPRR</sequence>
<dbReference type="OrthoDB" id="4426588at2"/>
<organism evidence="2 3">
    <name type="scientific">Vulgatibacter incomptus</name>
    <dbReference type="NCBI Taxonomy" id="1391653"/>
    <lineage>
        <taxon>Bacteria</taxon>
        <taxon>Pseudomonadati</taxon>
        <taxon>Myxococcota</taxon>
        <taxon>Myxococcia</taxon>
        <taxon>Myxococcales</taxon>
        <taxon>Cystobacterineae</taxon>
        <taxon>Vulgatibacteraceae</taxon>
        <taxon>Vulgatibacter</taxon>
    </lineage>
</organism>
<dbReference type="RefSeq" id="WP_050725537.1">
    <property type="nucleotide sequence ID" value="NZ_CP012332.1"/>
</dbReference>
<evidence type="ECO:0000313" key="2">
    <source>
        <dbReference type="EMBL" id="AKU91189.1"/>
    </source>
</evidence>
<feature type="domain" description="Muconolactone isomerase" evidence="1">
    <location>
        <begin position="1"/>
        <end position="93"/>
    </location>
</feature>
<evidence type="ECO:0000313" key="3">
    <source>
        <dbReference type="Proteomes" id="UP000055590"/>
    </source>
</evidence>
<keyword evidence="2" id="KW-0413">Isomerase</keyword>
<dbReference type="GO" id="GO:0016853">
    <property type="term" value="F:isomerase activity"/>
    <property type="evidence" value="ECO:0007669"/>
    <property type="project" value="UniProtKB-KW"/>
</dbReference>
<evidence type="ECO:0000259" key="1">
    <source>
        <dbReference type="Pfam" id="PF02426"/>
    </source>
</evidence>
<dbReference type="Proteomes" id="UP000055590">
    <property type="component" value="Chromosome"/>
</dbReference>
<gene>
    <name evidence="2" type="ORF">AKJ08_1576</name>
</gene>